<dbReference type="InterPro" id="IPR000608">
    <property type="entry name" value="UBC"/>
</dbReference>
<evidence type="ECO:0000259" key="1">
    <source>
        <dbReference type="PROSITE" id="PS50127"/>
    </source>
</evidence>
<dbReference type="OrthoDB" id="9973183at2759"/>
<accession>A0A3P6TWA0</accession>
<dbReference type="AlphaFoldDB" id="A0A3P6TWA0"/>
<dbReference type="Gene3D" id="3.10.110.10">
    <property type="entry name" value="Ubiquitin Conjugating Enzyme"/>
    <property type="match status" value="1"/>
</dbReference>
<organism evidence="2 3">
    <name type="scientific">Litomosoides sigmodontis</name>
    <name type="common">Filarial nematode worm</name>
    <dbReference type="NCBI Taxonomy" id="42156"/>
    <lineage>
        <taxon>Eukaryota</taxon>
        <taxon>Metazoa</taxon>
        <taxon>Ecdysozoa</taxon>
        <taxon>Nematoda</taxon>
        <taxon>Chromadorea</taxon>
        <taxon>Rhabditida</taxon>
        <taxon>Spirurina</taxon>
        <taxon>Spiruromorpha</taxon>
        <taxon>Filarioidea</taxon>
        <taxon>Onchocercidae</taxon>
        <taxon>Litomosoides</taxon>
    </lineage>
</organism>
<sequence>MAEVEAIGATRLKKELSDIQEIKIKLYKLEDTGKINPNKWLVLLLPDRWPYNVGGYKVEIEFTKEYPFKPPKIKFLTKVYHPNVSETGEVSLAMALNENWKPSVKIDQLLTALAELLCSPQLGCVLRPELAELYVKDADAYNRNASEFCKKYAEKQTQR</sequence>
<dbReference type="PANTHER" id="PTHR24068">
    <property type="entry name" value="UBIQUITIN-CONJUGATING ENZYME E2"/>
    <property type="match status" value="1"/>
</dbReference>
<dbReference type="CDD" id="cd23801">
    <property type="entry name" value="UBCc_UBE2L3"/>
    <property type="match status" value="1"/>
</dbReference>
<dbReference type="SUPFAM" id="SSF54495">
    <property type="entry name" value="UBC-like"/>
    <property type="match status" value="1"/>
</dbReference>
<dbReference type="STRING" id="42156.A0A3P6TWA0"/>
<reference evidence="2 3" key="1">
    <citation type="submission" date="2018-08" db="EMBL/GenBank/DDBJ databases">
        <authorList>
            <person name="Laetsch R D."/>
            <person name="Stevens L."/>
            <person name="Kumar S."/>
            <person name="Blaxter L. M."/>
        </authorList>
    </citation>
    <scope>NUCLEOTIDE SEQUENCE [LARGE SCALE GENOMIC DNA]</scope>
</reference>
<dbReference type="Proteomes" id="UP000277928">
    <property type="component" value="Unassembled WGS sequence"/>
</dbReference>
<evidence type="ECO:0000313" key="2">
    <source>
        <dbReference type="EMBL" id="VDK70648.1"/>
    </source>
</evidence>
<feature type="domain" description="UBC core" evidence="1">
    <location>
        <begin position="7"/>
        <end position="154"/>
    </location>
</feature>
<dbReference type="InterPro" id="IPR016135">
    <property type="entry name" value="UBQ-conjugating_enzyme/RWD"/>
</dbReference>
<dbReference type="Pfam" id="PF00179">
    <property type="entry name" value="UQ_con"/>
    <property type="match status" value="1"/>
</dbReference>
<dbReference type="EMBL" id="UYRX01000038">
    <property type="protein sequence ID" value="VDK70648.1"/>
    <property type="molecule type" value="Genomic_DNA"/>
</dbReference>
<name>A0A3P6TWA0_LITSI</name>
<protein>
    <recommendedName>
        <fullName evidence="1">UBC core domain-containing protein</fullName>
    </recommendedName>
</protein>
<dbReference type="SMART" id="SM00212">
    <property type="entry name" value="UBCc"/>
    <property type="match status" value="1"/>
</dbReference>
<dbReference type="OMA" id="PDRWPYN"/>
<proteinExistence type="predicted"/>
<dbReference type="PROSITE" id="PS50127">
    <property type="entry name" value="UBC_2"/>
    <property type="match status" value="1"/>
</dbReference>
<keyword evidence="3" id="KW-1185">Reference proteome</keyword>
<evidence type="ECO:0000313" key="3">
    <source>
        <dbReference type="Proteomes" id="UP000277928"/>
    </source>
</evidence>
<gene>
    <name evidence="2" type="ORF">NLS_LOCUS1181</name>
</gene>